<evidence type="ECO:0000313" key="2">
    <source>
        <dbReference type="Proteomes" id="UP000887540"/>
    </source>
</evidence>
<dbReference type="AlphaFoldDB" id="A0A914C818"/>
<reference evidence="3" key="1">
    <citation type="submission" date="2022-11" db="UniProtKB">
        <authorList>
            <consortium name="WormBaseParasite"/>
        </authorList>
    </citation>
    <scope>IDENTIFICATION</scope>
</reference>
<feature type="signal peptide" evidence="1">
    <location>
        <begin position="1"/>
        <end position="22"/>
    </location>
</feature>
<organism evidence="2 3">
    <name type="scientific">Acrobeloides nanus</name>
    <dbReference type="NCBI Taxonomy" id="290746"/>
    <lineage>
        <taxon>Eukaryota</taxon>
        <taxon>Metazoa</taxon>
        <taxon>Ecdysozoa</taxon>
        <taxon>Nematoda</taxon>
        <taxon>Chromadorea</taxon>
        <taxon>Rhabditida</taxon>
        <taxon>Tylenchina</taxon>
        <taxon>Cephalobomorpha</taxon>
        <taxon>Cephaloboidea</taxon>
        <taxon>Cephalobidae</taxon>
        <taxon>Acrobeloides</taxon>
    </lineage>
</organism>
<name>A0A914C818_9BILA</name>
<sequence length="80" mass="9462">MMKHLLLSIFAFFLLAISLTHGLYDFYSDVDPWDLRDLHQPQKRLHNLALLHKNFIRNALLLPGKQRRYASNNLAGKFQR</sequence>
<evidence type="ECO:0000313" key="3">
    <source>
        <dbReference type="WBParaSite" id="ACRNAN_Path_438.g1655.t1"/>
    </source>
</evidence>
<dbReference type="Proteomes" id="UP000887540">
    <property type="component" value="Unplaced"/>
</dbReference>
<keyword evidence="2" id="KW-1185">Reference proteome</keyword>
<keyword evidence="1" id="KW-0732">Signal</keyword>
<evidence type="ECO:0000256" key="1">
    <source>
        <dbReference type="SAM" id="SignalP"/>
    </source>
</evidence>
<accession>A0A914C818</accession>
<proteinExistence type="predicted"/>
<protein>
    <submittedName>
        <fullName evidence="3">Uncharacterized protein</fullName>
    </submittedName>
</protein>
<feature type="chain" id="PRO_5036834188" evidence="1">
    <location>
        <begin position="23"/>
        <end position="80"/>
    </location>
</feature>
<dbReference type="WBParaSite" id="ACRNAN_Path_438.g1655.t1">
    <property type="protein sequence ID" value="ACRNAN_Path_438.g1655.t1"/>
    <property type="gene ID" value="ACRNAN_Path_438.g1655"/>
</dbReference>